<feature type="compositionally biased region" description="Basic and acidic residues" evidence="1">
    <location>
        <begin position="743"/>
        <end position="760"/>
    </location>
</feature>
<feature type="compositionally biased region" description="Basic and acidic residues" evidence="1">
    <location>
        <begin position="315"/>
        <end position="343"/>
    </location>
</feature>
<dbReference type="Proteomes" id="UP001392437">
    <property type="component" value="Unassembled WGS sequence"/>
</dbReference>
<feature type="region of interest" description="Disordered" evidence="1">
    <location>
        <begin position="1"/>
        <end position="388"/>
    </location>
</feature>
<feature type="compositionally biased region" description="Polar residues" evidence="1">
    <location>
        <begin position="108"/>
        <end position="119"/>
    </location>
</feature>
<feature type="region of interest" description="Disordered" evidence="1">
    <location>
        <begin position="423"/>
        <end position="463"/>
    </location>
</feature>
<feature type="compositionally biased region" description="Basic residues" evidence="1">
    <location>
        <begin position="696"/>
        <end position="705"/>
    </location>
</feature>
<feature type="compositionally biased region" description="Basic residues" evidence="1">
    <location>
        <begin position="7"/>
        <end position="20"/>
    </location>
</feature>
<feature type="compositionally biased region" description="Basic and acidic residues" evidence="1">
    <location>
        <begin position="134"/>
        <end position="148"/>
    </location>
</feature>
<feature type="compositionally biased region" description="Polar residues" evidence="1">
    <location>
        <begin position="897"/>
        <end position="923"/>
    </location>
</feature>
<evidence type="ECO:0000313" key="3">
    <source>
        <dbReference type="Proteomes" id="UP001392437"/>
    </source>
</evidence>
<evidence type="ECO:0000256" key="1">
    <source>
        <dbReference type="SAM" id="MobiDB-lite"/>
    </source>
</evidence>
<feature type="compositionally biased region" description="Polar residues" evidence="1">
    <location>
        <begin position="780"/>
        <end position="791"/>
    </location>
</feature>
<feature type="compositionally biased region" description="Low complexity" evidence="1">
    <location>
        <begin position="34"/>
        <end position="60"/>
    </location>
</feature>
<feature type="compositionally biased region" description="Acidic residues" evidence="1">
    <location>
        <begin position="716"/>
        <end position="730"/>
    </location>
</feature>
<proteinExistence type="predicted"/>
<gene>
    <name evidence="2" type="ORF">PG999_010799</name>
</gene>
<feature type="compositionally biased region" description="Low complexity" evidence="1">
    <location>
        <begin position="436"/>
        <end position="455"/>
    </location>
</feature>
<feature type="compositionally biased region" description="Acidic residues" evidence="1">
    <location>
        <begin position="426"/>
        <end position="435"/>
    </location>
</feature>
<feature type="region of interest" description="Disordered" evidence="1">
    <location>
        <begin position="592"/>
        <end position="875"/>
    </location>
</feature>
<feature type="region of interest" description="Disordered" evidence="1">
    <location>
        <begin position="897"/>
        <end position="951"/>
    </location>
</feature>
<sequence>MDSPNSHRGKGRFSGRKRHTFPASSHSHRRSESSENLATETPAAAMAPSSSFSFETPSPSNAKGTRTRPRNLDPVAASPDDAGSKGGRSLRKRTRIDYSFDQVDDEVSTASKAPPTTTRSLKKRKTDFSLPGEVFDHESESRGKRRASEQPAKSASKRSQPRKTTLEPQPFVAEQLEEDVPVQDTIEVGGHHSEVSDESFHQRTNSGSSHTGSAGPLAHMTHDEDEEAQKKSETAPISDASHTALPEDEAAQKKSEAAPISDAIRTTLPAETKTEFAPDSATPAAELPLPKVEVEEPPDAQMHDIGTTNNLSVAKPDESPEERPEEKSTEKDVERLDDGHEATPEEMLTQEKPAKSSPKRSPRKSSARKHAPTRSTVEKEENRGPYHYLTPYIEGSKVLYPAAVEEEAAEPEVVHEAQEDLAAFEPVDEGGDEDTPAGTPAATANNSPAPEAEAPVILPPAKKQYQFKQPRPAEELTSLFDDLDSLSEVDLYDRLAAVNHVLVAWQEEWVHLRKIVDDEDNSVKYQAEEAAFLQREKMALSKDPDALPLRKDYQIKGIRAPKEDSMVLYARQQDRVMASAYLFEYDDRDSKIGMQDPIGQRRGVGKGRLRDRPKQTAKAAELDDVVNPNVVHGKRTRKPVNLFGDVEATSRSSTPVPTQPPPTKRRRGRPSGEENGDSHLSFSSQPEAPVEETPKKRGRGGRVKKPNPPTSVPEDPSTDNEAQVDPDEVEERPSRKRRRKAPAHLDEDYLDHDSNEHEVITGRSARARRHSRLTEVPTGSFYSTTSMPSTQGHDESRPNTSSSTATASTTVSTYGLREKRQKKFSNGEKDGYEDVEDQRKPKRTRRPTKKTQVSDYAEGANDSPEPAPEPTPEPAVVAPKMTKIKIKNFNGNTGSFTSAVSAPTSHPASVPMSNAPGTGQLNHAQAPPNGNGVPAHGSEAPKDYGSMTKSEKMSASMKGMLLPYILLGLMLTKETARWASGSMSPAVAKRRATLAAKKAAAKTPIPEFHPGAVFQQHRATHPHPHPHPQ</sequence>
<comment type="caution">
    <text evidence="2">The sequence shown here is derived from an EMBL/GenBank/DDBJ whole genome shotgun (WGS) entry which is preliminary data.</text>
</comment>
<organism evidence="2 3">
    <name type="scientific">Apiospora kogelbergensis</name>
    <dbReference type="NCBI Taxonomy" id="1337665"/>
    <lineage>
        <taxon>Eukaryota</taxon>
        <taxon>Fungi</taxon>
        <taxon>Dikarya</taxon>
        <taxon>Ascomycota</taxon>
        <taxon>Pezizomycotina</taxon>
        <taxon>Sordariomycetes</taxon>
        <taxon>Xylariomycetidae</taxon>
        <taxon>Amphisphaeriales</taxon>
        <taxon>Apiosporaceae</taxon>
        <taxon>Apiospora</taxon>
    </lineage>
</organism>
<name>A0AAW0QB58_9PEZI</name>
<dbReference type="EMBL" id="JAQQWP010000009">
    <property type="protein sequence ID" value="KAK8100425.1"/>
    <property type="molecule type" value="Genomic_DNA"/>
</dbReference>
<dbReference type="AlphaFoldDB" id="A0AAW0QB58"/>
<feature type="compositionally biased region" description="Low complexity" evidence="1">
    <location>
        <begin position="800"/>
        <end position="813"/>
    </location>
</feature>
<feature type="compositionally biased region" description="Basic residues" evidence="1">
    <location>
        <begin position="357"/>
        <end position="372"/>
    </location>
</feature>
<protein>
    <submittedName>
        <fullName evidence="2">Uncharacterized protein</fullName>
    </submittedName>
</protein>
<keyword evidence="3" id="KW-1185">Reference proteome</keyword>
<feature type="compositionally biased region" description="Basic residues" evidence="1">
    <location>
        <begin position="840"/>
        <end position="849"/>
    </location>
</feature>
<evidence type="ECO:0000313" key="2">
    <source>
        <dbReference type="EMBL" id="KAK8100425.1"/>
    </source>
</evidence>
<reference evidence="2 3" key="1">
    <citation type="submission" date="2023-01" db="EMBL/GenBank/DDBJ databases">
        <title>Analysis of 21 Apiospora genomes using comparative genomics revels a genus with tremendous synthesis potential of carbohydrate active enzymes and secondary metabolites.</title>
        <authorList>
            <person name="Sorensen T."/>
        </authorList>
    </citation>
    <scope>NUCLEOTIDE SEQUENCE [LARGE SCALE GENOMIC DNA]</scope>
    <source>
        <strain evidence="2 3">CBS 117206</strain>
    </source>
</reference>
<feature type="compositionally biased region" description="Polar residues" evidence="1">
    <location>
        <begin position="202"/>
        <end position="212"/>
    </location>
</feature>
<accession>A0AAW0QB58</accession>
<feature type="compositionally biased region" description="Basic and acidic residues" evidence="1">
    <location>
        <begin position="189"/>
        <end position="201"/>
    </location>
</feature>